<keyword evidence="6" id="KW-1185">Reference proteome</keyword>
<name>A0AAW2D550_9ROSI</name>
<protein>
    <recommendedName>
        <fullName evidence="4">Proteasomal ATPase second OB domain-containing protein</fullName>
    </recommendedName>
</protein>
<feature type="compositionally biased region" description="Pro residues" evidence="3">
    <location>
        <begin position="96"/>
        <end position="130"/>
    </location>
</feature>
<dbReference type="Gene3D" id="2.40.50.140">
    <property type="entry name" value="Nucleic acid-binding proteins"/>
    <property type="match status" value="1"/>
</dbReference>
<dbReference type="EMBL" id="JAZDWU010000004">
    <property type="protein sequence ID" value="KAL0004823.1"/>
    <property type="molecule type" value="Genomic_DNA"/>
</dbReference>
<evidence type="ECO:0000313" key="6">
    <source>
        <dbReference type="Proteomes" id="UP001459277"/>
    </source>
</evidence>
<comment type="caution">
    <text evidence="5">The sequence shown here is derived from an EMBL/GenBank/DDBJ whole genome shotgun (WGS) entry which is preliminary data.</text>
</comment>
<dbReference type="Proteomes" id="UP001459277">
    <property type="component" value="Unassembled WGS sequence"/>
</dbReference>
<feature type="domain" description="Proteasomal ATPase second OB" evidence="4">
    <location>
        <begin position="334"/>
        <end position="407"/>
    </location>
</feature>
<feature type="region of interest" description="Disordered" evidence="3">
    <location>
        <begin position="58"/>
        <end position="131"/>
    </location>
</feature>
<dbReference type="GO" id="GO:0005524">
    <property type="term" value="F:ATP binding"/>
    <property type="evidence" value="ECO:0007669"/>
    <property type="project" value="UniProtKB-KW"/>
</dbReference>
<dbReference type="InterPro" id="IPR050221">
    <property type="entry name" value="26S_Proteasome_ATPase"/>
</dbReference>
<dbReference type="InterPro" id="IPR012340">
    <property type="entry name" value="NA-bd_OB-fold"/>
</dbReference>
<evidence type="ECO:0000256" key="2">
    <source>
        <dbReference type="ARBA" id="ARBA00022840"/>
    </source>
</evidence>
<evidence type="ECO:0000259" key="4">
    <source>
        <dbReference type="Pfam" id="PF16450"/>
    </source>
</evidence>
<keyword evidence="1" id="KW-0547">Nucleotide-binding</keyword>
<dbReference type="PANTHER" id="PTHR23073">
    <property type="entry name" value="26S PROTEASOME REGULATORY SUBUNIT"/>
    <property type="match status" value="1"/>
</dbReference>
<accession>A0AAW2D550</accession>
<proteinExistence type="predicted"/>
<reference evidence="5 6" key="1">
    <citation type="submission" date="2024-01" db="EMBL/GenBank/DDBJ databases">
        <title>A telomere-to-telomere, gap-free genome of sweet tea (Lithocarpus litseifolius).</title>
        <authorList>
            <person name="Zhou J."/>
        </authorList>
    </citation>
    <scope>NUCLEOTIDE SEQUENCE [LARGE SCALE GENOMIC DNA]</scope>
    <source>
        <strain evidence="5">Zhou-2022a</strain>
        <tissue evidence="5">Leaf</tissue>
    </source>
</reference>
<dbReference type="AlphaFoldDB" id="A0AAW2D550"/>
<evidence type="ECO:0000256" key="3">
    <source>
        <dbReference type="SAM" id="MobiDB-lite"/>
    </source>
</evidence>
<keyword evidence="2" id="KW-0067">ATP-binding</keyword>
<dbReference type="InterPro" id="IPR032501">
    <property type="entry name" value="Prot_ATP_ID_OB_2nd"/>
</dbReference>
<organism evidence="5 6">
    <name type="scientific">Lithocarpus litseifolius</name>
    <dbReference type="NCBI Taxonomy" id="425828"/>
    <lineage>
        <taxon>Eukaryota</taxon>
        <taxon>Viridiplantae</taxon>
        <taxon>Streptophyta</taxon>
        <taxon>Embryophyta</taxon>
        <taxon>Tracheophyta</taxon>
        <taxon>Spermatophyta</taxon>
        <taxon>Magnoliopsida</taxon>
        <taxon>eudicotyledons</taxon>
        <taxon>Gunneridae</taxon>
        <taxon>Pentapetalae</taxon>
        <taxon>rosids</taxon>
        <taxon>fabids</taxon>
        <taxon>Fagales</taxon>
        <taxon>Fagaceae</taxon>
        <taxon>Lithocarpus</taxon>
    </lineage>
</organism>
<sequence>MLCISWSGVIAFNGVVKQCLVICLHSMRYVCLLSRYPVGTKDHKDITDVLKVVQEIGRVQPPNPEAPNEEAATLAAAATQRPSTTESPSTSTAPTVPSPTSHPPPSPTIPSPIPHPSPSPTIPPPTPYPCPSRSHPPIVRLLALLRALTHPMFRLSRLLGYLQLRKVGQNAYQRHLLVGQGGTNMDTKLGPRHLTKDMQNLLLIIRDSVKFKKGPTNENLVTNWFMHFRWDSRCTLGLLIDYELDTEKTQKKWLCWMIGCVRNVGAYAIAVSTYWKALCGALVDCLALMRRKSNSGVVTSIDAKIDAQSFLQNLQSINREKIKLNKQLPYLVGNIVEILEMNPEDEAEEDGANIDLDSQEGKMCCVETSTRLIIFLPVVGLVDPDKLKPGDLVGVNKDSYLILDTLPSEYDSRVKAMEVDEKPTEDYNDIGGLEK</sequence>
<evidence type="ECO:0000256" key="1">
    <source>
        <dbReference type="ARBA" id="ARBA00022741"/>
    </source>
</evidence>
<gene>
    <name evidence="5" type="ORF">SO802_012384</name>
</gene>
<dbReference type="Pfam" id="PF16450">
    <property type="entry name" value="Prot_ATP_ID_OB_C"/>
    <property type="match status" value="1"/>
</dbReference>
<feature type="compositionally biased region" description="Low complexity" evidence="3">
    <location>
        <begin position="69"/>
        <end position="95"/>
    </location>
</feature>
<evidence type="ECO:0000313" key="5">
    <source>
        <dbReference type="EMBL" id="KAL0004823.1"/>
    </source>
</evidence>